<dbReference type="KEGG" id="vpe:Varpa_2871"/>
<sequence length="230" mass="24770">MPSEAYDPVLSATLAERQRIANDLHDGVASRLMMLLASLPPHGHANRQIAHGLQECLLELQMTVDGLSAECMSLGEMLGNLRYRFEPAFRRSGIAFQWQVSDLPSAARDDDCRTNHELCKIVQEALANALRHSGARHVHVRLARDGTDGADGMLALEVRDDGRGLPGSGRHEPGAARPKAGGLRNMRARAEAIGAGISIANLSPRGLRVSVTLPLERMPPAAETALASPR</sequence>
<dbReference type="EMBL" id="CP002417">
    <property type="protein sequence ID" value="ADU37062.1"/>
    <property type="molecule type" value="Genomic_DNA"/>
</dbReference>
<dbReference type="InterPro" id="IPR003594">
    <property type="entry name" value="HATPase_dom"/>
</dbReference>
<feature type="domain" description="Histidine kinase/HSP90-like ATPase" evidence="7">
    <location>
        <begin position="113"/>
        <end position="217"/>
    </location>
</feature>
<accession>E6V4X6</accession>
<evidence type="ECO:0000256" key="2">
    <source>
        <dbReference type="ARBA" id="ARBA00012438"/>
    </source>
</evidence>
<dbReference type="EC" id="2.7.13.3" evidence="2"/>
<feature type="compositionally biased region" description="Basic and acidic residues" evidence="6">
    <location>
        <begin position="161"/>
        <end position="174"/>
    </location>
</feature>
<evidence type="ECO:0000256" key="3">
    <source>
        <dbReference type="ARBA" id="ARBA00022679"/>
    </source>
</evidence>
<reference evidence="9" key="1">
    <citation type="submission" date="2010-12" db="EMBL/GenBank/DDBJ databases">
        <title>Complete sequence of Variovorax paradoxus EPS.</title>
        <authorList>
            <consortium name="US DOE Joint Genome Institute"/>
            <person name="Lucas S."/>
            <person name="Copeland A."/>
            <person name="Lapidus A."/>
            <person name="Cheng J.-F."/>
            <person name="Goodwin L."/>
            <person name="Pitluck S."/>
            <person name="Teshima H."/>
            <person name="Detter J.C."/>
            <person name="Han C."/>
            <person name="Tapia R."/>
            <person name="Land M."/>
            <person name="Hauser L."/>
            <person name="Kyrpides N."/>
            <person name="Ivanova N."/>
            <person name="Ovchinnikova G."/>
            <person name="Orwin P."/>
            <person name="Han J.-I.G."/>
            <person name="Woyke T."/>
        </authorList>
    </citation>
    <scope>NUCLEOTIDE SEQUENCE [LARGE SCALE GENOMIC DNA]</scope>
    <source>
        <strain evidence="9">EPS</strain>
    </source>
</reference>
<dbReference type="GO" id="GO:0004673">
    <property type="term" value="F:protein histidine kinase activity"/>
    <property type="evidence" value="ECO:0007669"/>
    <property type="project" value="UniProtKB-EC"/>
</dbReference>
<evidence type="ECO:0000256" key="1">
    <source>
        <dbReference type="ARBA" id="ARBA00000085"/>
    </source>
</evidence>
<dbReference type="Gene3D" id="3.30.565.10">
    <property type="entry name" value="Histidine kinase-like ATPase, C-terminal domain"/>
    <property type="match status" value="1"/>
</dbReference>
<reference evidence="8 9" key="2">
    <citation type="journal article" date="2013" name="Genome Announc.">
        <title>Genome of the Root-Associated Plant Growth-Promoting Bacterium Variovorax paradoxus Strain EPS.</title>
        <authorList>
            <person name="Han J.I."/>
            <person name="Spain J.C."/>
            <person name="Leadbetter J.R."/>
            <person name="Ovchinnikova G."/>
            <person name="Goodwin L.A."/>
            <person name="Han C.S."/>
            <person name="Woyke T."/>
            <person name="Davenport K.W."/>
            <person name="Orwin P.M."/>
        </authorList>
    </citation>
    <scope>NUCLEOTIDE SEQUENCE [LARGE SCALE GENOMIC DNA]</scope>
    <source>
        <strain evidence="8 9">EPS</strain>
    </source>
</reference>
<dbReference type="OrthoDB" id="9782588at2"/>
<dbReference type="CDD" id="cd16917">
    <property type="entry name" value="HATPase_UhpB-NarQ-NarX-like"/>
    <property type="match status" value="1"/>
</dbReference>
<evidence type="ECO:0000313" key="9">
    <source>
        <dbReference type="Proteomes" id="UP000008917"/>
    </source>
</evidence>
<evidence type="ECO:0000256" key="5">
    <source>
        <dbReference type="ARBA" id="ARBA00023012"/>
    </source>
</evidence>
<evidence type="ECO:0000313" key="8">
    <source>
        <dbReference type="EMBL" id="ADU37062.1"/>
    </source>
</evidence>
<dbReference type="HOGENOM" id="CLU_1204362_0_0_4"/>
<dbReference type="Proteomes" id="UP000008917">
    <property type="component" value="Chromosome"/>
</dbReference>
<dbReference type="Gene3D" id="1.20.5.1930">
    <property type="match status" value="1"/>
</dbReference>
<feature type="region of interest" description="Disordered" evidence="6">
    <location>
        <begin position="161"/>
        <end position="182"/>
    </location>
</feature>
<dbReference type="InterPro" id="IPR036890">
    <property type="entry name" value="HATPase_C_sf"/>
</dbReference>
<organism evidence="8 9">
    <name type="scientific">Variovorax paradoxus (strain EPS)</name>
    <dbReference type="NCBI Taxonomy" id="595537"/>
    <lineage>
        <taxon>Bacteria</taxon>
        <taxon>Pseudomonadati</taxon>
        <taxon>Pseudomonadota</taxon>
        <taxon>Betaproteobacteria</taxon>
        <taxon>Burkholderiales</taxon>
        <taxon>Comamonadaceae</taxon>
        <taxon>Variovorax</taxon>
    </lineage>
</organism>
<keyword evidence="5" id="KW-0902">Two-component regulatory system</keyword>
<evidence type="ECO:0000256" key="6">
    <source>
        <dbReference type="SAM" id="MobiDB-lite"/>
    </source>
</evidence>
<dbReference type="PANTHER" id="PTHR24421">
    <property type="entry name" value="NITRATE/NITRITE SENSOR PROTEIN NARX-RELATED"/>
    <property type="match status" value="1"/>
</dbReference>
<name>E6V4X6_VARPE</name>
<evidence type="ECO:0000256" key="4">
    <source>
        <dbReference type="ARBA" id="ARBA00022777"/>
    </source>
</evidence>
<dbReference type="GO" id="GO:0000160">
    <property type="term" value="P:phosphorelay signal transduction system"/>
    <property type="evidence" value="ECO:0007669"/>
    <property type="project" value="UniProtKB-KW"/>
</dbReference>
<dbReference type="SMART" id="SM00387">
    <property type="entry name" value="HATPase_c"/>
    <property type="match status" value="1"/>
</dbReference>
<keyword evidence="3" id="KW-0808">Transferase</keyword>
<protein>
    <recommendedName>
        <fullName evidence="2">histidine kinase</fullName>
        <ecNumber evidence="2">2.7.13.3</ecNumber>
    </recommendedName>
</protein>
<dbReference type="SUPFAM" id="SSF55874">
    <property type="entry name" value="ATPase domain of HSP90 chaperone/DNA topoisomerase II/histidine kinase"/>
    <property type="match status" value="1"/>
</dbReference>
<proteinExistence type="predicted"/>
<dbReference type="PANTHER" id="PTHR24421:SF10">
    <property type="entry name" value="NITRATE_NITRITE SENSOR PROTEIN NARQ"/>
    <property type="match status" value="1"/>
</dbReference>
<comment type="catalytic activity">
    <reaction evidence="1">
        <text>ATP + protein L-histidine = ADP + protein N-phospho-L-histidine.</text>
        <dbReference type="EC" id="2.7.13.3"/>
    </reaction>
</comment>
<dbReference type="RefSeq" id="WP_013541290.1">
    <property type="nucleotide sequence ID" value="NC_014931.1"/>
</dbReference>
<gene>
    <name evidence="8" type="ordered locus">Varpa_2871</name>
</gene>
<dbReference type="eggNOG" id="COG4585">
    <property type="taxonomic scope" value="Bacteria"/>
</dbReference>
<dbReference type="InterPro" id="IPR050482">
    <property type="entry name" value="Sensor_HK_TwoCompSys"/>
</dbReference>
<keyword evidence="4 8" id="KW-0418">Kinase</keyword>
<dbReference type="AlphaFoldDB" id="E6V4X6"/>
<dbReference type="STRING" id="595537.Varpa_2871"/>
<dbReference type="Pfam" id="PF02518">
    <property type="entry name" value="HATPase_c"/>
    <property type="match status" value="1"/>
</dbReference>
<evidence type="ECO:0000259" key="7">
    <source>
        <dbReference type="SMART" id="SM00387"/>
    </source>
</evidence>